<comment type="caution">
    <text evidence="1">The sequence shown here is derived from an EMBL/GenBank/DDBJ whole genome shotgun (WGS) entry which is preliminary data.</text>
</comment>
<organism evidence="1 2">
    <name type="scientific">Willisornis vidua</name>
    <name type="common">Xingu scale-backed antbird</name>
    <dbReference type="NCBI Taxonomy" id="1566151"/>
    <lineage>
        <taxon>Eukaryota</taxon>
        <taxon>Metazoa</taxon>
        <taxon>Chordata</taxon>
        <taxon>Craniata</taxon>
        <taxon>Vertebrata</taxon>
        <taxon>Euteleostomi</taxon>
        <taxon>Archelosauria</taxon>
        <taxon>Archosauria</taxon>
        <taxon>Dinosauria</taxon>
        <taxon>Saurischia</taxon>
        <taxon>Theropoda</taxon>
        <taxon>Coelurosauria</taxon>
        <taxon>Aves</taxon>
        <taxon>Neognathae</taxon>
        <taxon>Neoaves</taxon>
        <taxon>Telluraves</taxon>
        <taxon>Australaves</taxon>
        <taxon>Passeriformes</taxon>
        <taxon>Thamnophilidae</taxon>
        <taxon>Willisornis</taxon>
    </lineage>
</organism>
<protein>
    <submittedName>
        <fullName evidence="1">Uncharacterized protein</fullName>
    </submittedName>
</protein>
<proteinExistence type="predicted"/>
<dbReference type="Proteomes" id="UP001145742">
    <property type="component" value="Unassembled WGS sequence"/>
</dbReference>
<evidence type="ECO:0000313" key="1">
    <source>
        <dbReference type="EMBL" id="KAJ7427856.1"/>
    </source>
</evidence>
<name>A0ABQ9DZF2_9PASS</name>
<gene>
    <name evidence="1" type="ORF">WISP_03377</name>
</gene>
<sequence length="88" mass="9837">MSKVVMIETAARRFASETLYFLLRDDLGGGFKALYRKINVFDSELNLSVSSMPRMGRDGVLPVIAGGRGEGSYRILAREEVQRYPYSG</sequence>
<accession>A0ABQ9DZF2</accession>
<keyword evidence="2" id="KW-1185">Reference proteome</keyword>
<dbReference type="EMBL" id="WHWB01031807">
    <property type="protein sequence ID" value="KAJ7427856.1"/>
    <property type="molecule type" value="Genomic_DNA"/>
</dbReference>
<evidence type="ECO:0000313" key="2">
    <source>
        <dbReference type="Proteomes" id="UP001145742"/>
    </source>
</evidence>
<reference evidence="1" key="1">
    <citation type="submission" date="2019-10" db="EMBL/GenBank/DDBJ databases">
        <authorList>
            <person name="Soares A.E.R."/>
            <person name="Aleixo A."/>
            <person name="Schneider P."/>
            <person name="Miyaki C.Y."/>
            <person name="Schneider M.P."/>
            <person name="Mello C."/>
            <person name="Vasconcelos A.T.R."/>
        </authorList>
    </citation>
    <scope>NUCLEOTIDE SEQUENCE</scope>
    <source>
        <tissue evidence="1">Muscle</tissue>
    </source>
</reference>